<dbReference type="Pfam" id="PF13677">
    <property type="entry name" value="MotB_plug"/>
    <property type="match status" value="1"/>
</dbReference>
<keyword evidence="4" id="KW-1133">Transmembrane helix</keyword>
<proteinExistence type="predicted"/>
<feature type="coiled-coil region" evidence="3">
    <location>
        <begin position="54"/>
        <end position="95"/>
    </location>
</feature>
<reference evidence="6" key="1">
    <citation type="journal article" date="2014" name="Front. Microbiol.">
        <title>High frequency of phylogenetically diverse reductive dehalogenase-homologous genes in deep subseafloor sedimentary metagenomes.</title>
        <authorList>
            <person name="Kawai M."/>
            <person name="Futagami T."/>
            <person name="Toyoda A."/>
            <person name="Takaki Y."/>
            <person name="Nishi S."/>
            <person name="Hori S."/>
            <person name="Arai W."/>
            <person name="Tsubouchi T."/>
            <person name="Morono Y."/>
            <person name="Uchiyama I."/>
            <person name="Ito T."/>
            <person name="Fujiyama A."/>
            <person name="Inagaki F."/>
            <person name="Takami H."/>
        </authorList>
    </citation>
    <scope>NUCLEOTIDE SEQUENCE</scope>
    <source>
        <strain evidence="6">Expedition CK06-06</strain>
    </source>
</reference>
<organism evidence="6">
    <name type="scientific">marine sediment metagenome</name>
    <dbReference type="NCBI Taxonomy" id="412755"/>
    <lineage>
        <taxon>unclassified sequences</taxon>
        <taxon>metagenomes</taxon>
        <taxon>ecological metagenomes</taxon>
    </lineage>
</organism>
<feature type="non-terminal residue" evidence="6">
    <location>
        <position position="1"/>
    </location>
</feature>
<gene>
    <name evidence="6" type="ORF">S01H4_57397</name>
</gene>
<keyword evidence="3" id="KW-0175">Coiled coil</keyword>
<accession>X1DFC4</accession>
<dbReference type="AlphaFoldDB" id="X1DFC4"/>
<evidence type="ECO:0000256" key="4">
    <source>
        <dbReference type="SAM" id="Phobius"/>
    </source>
</evidence>
<dbReference type="InterPro" id="IPR025713">
    <property type="entry name" value="MotB-like_N_dom"/>
</dbReference>
<feature type="non-terminal residue" evidence="6">
    <location>
        <position position="231"/>
    </location>
</feature>
<evidence type="ECO:0000256" key="3">
    <source>
        <dbReference type="SAM" id="Coils"/>
    </source>
</evidence>
<keyword evidence="2 4" id="KW-0472">Membrane</keyword>
<evidence type="ECO:0000313" key="6">
    <source>
        <dbReference type="EMBL" id="GAH06980.1"/>
    </source>
</evidence>
<dbReference type="EMBL" id="BART01033385">
    <property type="protein sequence ID" value="GAH06980.1"/>
    <property type="molecule type" value="Genomic_DNA"/>
</dbReference>
<evidence type="ECO:0000256" key="1">
    <source>
        <dbReference type="ARBA" id="ARBA00004370"/>
    </source>
</evidence>
<name>X1DFC4_9ZZZZ</name>
<sequence>HQSQLERAKTSIGNYKQVVLKTLRKKDSLLKKYETILYGDALPEKGKIPRSSVIDVLKAEVKDIGDENRVLNRERDFLKKEIEELESNMLVLEEKEINDTKEFKPNSETRVAVTTEFSNGLESFLVTYSDLITLILVIFVLLYSVSKVDGGKFTEVFSSFQEKKFQLQHQNVRLDTKEFEMLSRVRELVKDNVDPESLVRSDVRTILIRLKSSDLFAPGSAHLKEDAEELI</sequence>
<dbReference type="GO" id="GO:0016020">
    <property type="term" value="C:membrane"/>
    <property type="evidence" value="ECO:0007669"/>
    <property type="project" value="UniProtKB-SubCell"/>
</dbReference>
<comment type="subcellular location">
    <subcellularLocation>
        <location evidence="1">Membrane</location>
    </subcellularLocation>
</comment>
<comment type="caution">
    <text evidence="6">The sequence shown here is derived from an EMBL/GenBank/DDBJ whole genome shotgun (WGS) entry which is preliminary data.</text>
</comment>
<feature type="transmembrane region" description="Helical" evidence="4">
    <location>
        <begin position="125"/>
        <end position="145"/>
    </location>
</feature>
<feature type="domain" description="Motility protein B-like N-terminal" evidence="5">
    <location>
        <begin position="122"/>
        <end position="162"/>
    </location>
</feature>
<evidence type="ECO:0000256" key="2">
    <source>
        <dbReference type="ARBA" id="ARBA00023136"/>
    </source>
</evidence>
<protein>
    <recommendedName>
        <fullName evidence="5">Motility protein B-like N-terminal domain-containing protein</fullName>
    </recommendedName>
</protein>
<evidence type="ECO:0000259" key="5">
    <source>
        <dbReference type="Pfam" id="PF13677"/>
    </source>
</evidence>
<keyword evidence="4" id="KW-0812">Transmembrane</keyword>